<keyword evidence="7 9" id="KW-0472">Membrane</keyword>
<evidence type="ECO:0000256" key="2">
    <source>
        <dbReference type="ARBA" id="ARBA00006464"/>
    </source>
</evidence>
<reference evidence="11 12" key="1">
    <citation type="submission" date="2023-07" db="EMBL/GenBank/DDBJ databases">
        <title>Comparative genomics of wheat-associated soil bacteria to identify genetic determinants of phenazine resistance.</title>
        <authorList>
            <person name="Mouncey N."/>
        </authorList>
    </citation>
    <scope>NUCLEOTIDE SEQUENCE [LARGE SCALE GENOMIC DNA]</scope>
    <source>
        <strain evidence="11 12">W4I11</strain>
    </source>
</reference>
<keyword evidence="8" id="KW-0270">Exopolysaccharide synthesis</keyword>
<sequence length="226" mass="24566">MKPSVKLAGSPFFNDAGTSENAAVGGSVKRLFDIVAGVTGLFLLAPLFVMLALLVKTGDGGPIFYGHTRIGRGGKPFRCLKFRTMRVDAQIVLETYLAGNPAASAEWYANRKLQCDPRVTHVGAVMRKLSLDELPQLINILAGQMSIVGPRPIVLEELEYYGTCAAFYLRSRPGLTGAWQVSGRNDVSYDKRVALDRCYVENWSFAGDIAIIIKTIPAVCTAKGSY</sequence>
<keyword evidence="6 9" id="KW-1133">Transmembrane helix</keyword>
<keyword evidence="3" id="KW-1003">Cell membrane</keyword>
<accession>A0ABU0S3U1</accession>
<gene>
    <name evidence="11" type="ORF">QFZ34_000571</name>
</gene>
<organism evidence="11 12">
    <name type="scientific">Phyllobacterium ifriqiyense</name>
    <dbReference type="NCBI Taxonomy" id="314238"/>
    <lineage>
        <taxon>Bacteria</taxon>
        <taxon>Pseudomonadati</taxon>
        <taxon>Pseudomonadota</taxon>
        <taxon>Alphaproteobacteria</taxon>
        <taxon>Hyphomicrobiales</taxon>
        <taxon>Phyllobacteriaceae</taxon>
        <taxon>Phyllobacterium</taxon>
    </lineage>
</organism>
<dbReference type="Pfam" id="PF02397">
    <property type="entry name" value="Bac_transf"/>
    <property type="match status" value="1"/>
</dbReference>
<feature type="transmembrane region" description="Helical" evidence="9">
    <location>
        <begin position="34"/>
        <end position="55"/>
    </location>
</feature>
<evidence type="ECO:0000313" key="12">
    <source>
        <dbReference type="Proteomes" id="UP001237780"/>
    </source>
</evidence>
<keyword evidence="12" id="KW-1185">Reference proteome</keyword>
<comment type="subcellular location">
    <subcellularLocation>
        <location evidence="1">Cell membrane</location>
    </subcellularLocation>
</comment>
<evidence type="ECO:0000256" key="4">
    <source>
        <dbReference type="ARBA" id="ARBA00022679"/>
    </source>
</evidence>
<evidence type="ECO:0000256" key="8">
    <source>
        <dbReference type="ARBA" id="ARBA00023169"/>
    </source>
</evidence>
<dbReference type="InterPro" id="IPR003362">
    <property type="entry name" value="Bact_transf"/>
</dbReference>
<evidence type="ECO:0000256" key="1">
    <source>
        <dbReference type="ARBA" id="ARBA00004236"/>
    </source>
</evidence>
<dbReference type="PANTHER" id="PTHR30576">
    <property type="entry name" value="COLANIC BIOSYNTHESIS UDP-GLUCOSE LIPID CARRIER TRANSFERASE"/>
    <property type="match status" value="1"/>
</dbReference>
<dbReference type="RefSeq" id="WP_307276588.1">
    <property type="nucleotide sequence ID" value="NZ_JAUSZT010000002.1"/>
</dbReference>
<keyword evidence="4" id="KW-0808">Transferase</keyword>
<keyword evidence="5 9" id="KW-0812">Transmembrane</keyword>
<protein>
    <submittedName>
        <fullName evidence="11">Exopolysaccharide production protein ExoY</fullName>
    </submittedName>
</protein>
<evidence type="ECO:0000256" key="5">
    <source>
        <dbReference type="ARBA" id="ARBA00022692"/>
    </source>
</evidence>
<dbReference type="Proteomes" id="UP001237780">
    <property type="component" value="Unassembled WGS sequence"/>
</dbReference>
<comment type="similarity">
    <text evidence="2">Belongs to the bacterial sugar transferase family.</text>
</comment>
<evidence type="ECO:0000256" key="9">
    <source>
        <dbReference type="SAM" id="Phobius"/>
    </source>
</evidence>
<name>A0ABU0S3U1_9HYPH</name>
<dbReference type="EMBL" id="JAUSZT010000002">
    <property type="protein sequence ID" value="MDQ0995394.1"/>
    <property type="molecule type" value="Genomic_DNA"/>
</dbReference>
<evidence type="ECO:0000259" key="10">
    <source>
        <dbReference type="Pfam" id="PF02397"/>
    </source>
</evidence>
<evidence type="ECO:0000313" key="11">
    <source>
        <dbReference type="EMBL" id="MDQ0995394.1"/>
    </source>
</evidence>
<dbReference type="PANTHER" id="PTHR30576:SF4">
    <property type="entry name" value="UNDECAPRENYL-PHOSPHATE GALACTOSE PHOSPHOTRANSFERASE"/>
    <property type="match status" value="1"/>
</dbReference>
<feature type="domain" description="Bacterial sugar transferase" evidence="10">
    <location>
        <begin position="29"/>
        <end position="220"/>
    </location>
</feature>
<evidence type="ECO:0000256" key="6">
    <source>
        <dbReference type="ARBA" id="ARBA00022989"/>
    </source>
</evidence>
<comment type="caution">
    <text evidence="11">The sequence shown here is derived from an EMBL/GenBank/DDBJ whole genome shotgun (WGS) entry which is preliminary data.</text>
</comment>
<evidence type="ECO:0000256" key="3">
    <source>
        <dbReference type="ARBA" id="ARBA00022475"/>
    </source>
</evidence>
<proteinExistence type="inferred from homology"/>
<evidence type="ECO:0000256" key="7">
    <source>
        <dbReference type="ARBA" id="ARBA00023136"/>
    </source>
</evidence>